<dbReference type="SUPFAM" id="SSF53474">
    <property type="entry name" value="alpha/beta-Hydrolases"/>
    <property type="match status" value="1"/>
</dbReference>
<sequence length="532" mass="57505">MKCCTAKWLGSAALQLYTTVAYSSLDHNCVARTDDRVISGHHSIHKALVCEWLGIPYAQAPVGNLRFAPPAEPLLPQDSFDADSYGYDCPQTQSKYFAYPNATDQYARIYANFVNMLNNTQSEDCLTLNVWSKPFNSSAKSVVGDAGLKPVLVWIYGGRFSAGTSNTPFYQGEFMADAQDVVVVTFNFRMNIFGFPGAPELDSKNLALLDQRLAVSWVRDNIAAFGGDPSRITIAGQSSGAWAVNNWGYVFQDDPIVSGLISHSGNVFSFNSNSAELAASNWYNVSKTLGCGASESTLECMRSPNITVGSILAAAGRVPTSGVGTRALPAFQITEDNQTVLLKSEYVSRLASGELARIPTLQMQTDHESGFYRISSAARGVVLPESNWTLFEQETFTCPLAADAQGRADLGITSYRARYMADWDSLRLFYQGEPPYDSGAYHGVDVNIVVGNAEGVSGIAPSDEEKGLTDTMQKAWAAFAADPSDGLTSAMGWPKYQAGSETLILLGYNTSSALKYVDPSTFDFVCKGPGLS</sequence>
<evidence type="ECO:0000256" key="3">
    <source>
        <dbReference type="RuleBase" id="RU361235"/>
    </source>
</evidence>
<evidence type="ECO:0000313" key="6">
    <source>
        <dbReference type="Proteomes" id="UP001583177"/>
    </source>
</evidence>
<evidence type="ECO:0000256" key="1">
    <source>
        <dbReference type="ARBA" id="ARBA00005964"/>
    </source>
</evidence>
<dbReference type="InterPro" id="IPR002018">
    <property type="entry name" value="CarbesteraseB"/>
</dbReference>
<dbReference type="InterPro" id="IPR019826">
    <property type="entry name" value="Carboxylesterase_B_AS"/>
</dbReference>
<reference evidence="5 6" key="1">
    <citation type="journal article" date="2024" name="IMA Fungus">
        <title>IMA Genome - F19 : A genome assembly and annotation guide to empower mycologists, including annotated draft genome sequences of Ceratocystis pirilliformis, Diaporthe australafricana, Fusarium ophioides, Paecilomyces lecythidis, and Sporothrix stenoceras.</title>
        <authorList>
            <person name="Aylward J."/>
            <person name="Wilson A.M."/>
            <person name="Visagie C.M."/>
            <person name="Spraker J."/>
            <person name="Barnes I."/>
            <person name="Buitendag C."/>
            <person name="Ceriani C."/>
            <person name="Del Mar Angel L."/>
            <person name="du Plessis D."/>
            <person name="Fuchs T."/>
            <person name="Gasser K."/>
            <person name="Kramer D."/>
            <person name="Li W."/>
            <person name="Munsamy K."/>
            <person name="Piso A."/>
            <person name="Price J.L."/>
            <person name="Sonnekus B."/>
            <person name="Thomas C."/>
            <person name="van der Nest A."/>
            <person name="van Dijk A."/>
            <person name="van Heerden A."/>
            <person name="van Vuuren N."/>
            <person name="Yilmaz N."/>
            <person name="Duong T.A."/>
            <person name="van der Merwe N.A."/>
            <person name="Wingfield M.J."/>
            <person name="Wingfield B.D."/>
        </authorList>
    </citation>
    <scope>NUCLEOTIDE SEQUENCE [LARGE SCALE GENOMIC DNA]</scope>
    <source>
        <strain evidence="5 6">CMW 18300</strain>
    </source>
</reference>
<gene>
    <name evidence="5" type="ORF">Daus18300_009794</name>
</gene>
<dbReference type="Proteomes" id="UP001583177">
    <property type="component" value="Unassembled WGS sequence"/>
</dbReference>
<dbReference type="PANTHER" id="PTHR11559">
    <property type="entry name" value="CARBOXYLESTERASE"/>
    <property type="match status" value="1"/>
</dbReference>
<keyword evidence="2 3" id="KW-0378">Hydrolase</keyword>
<accession>A0ABR3WD10</accession>
<protein>
    <recommendedName>
        <fullName evidence="3">Carboxylic ester hydrolase</fullName>
        <ecNumber evidence="3">3.1.1.-</ecNumber>
    </recommendedName>
</protein>
<keyword evidence="6" id="KW-1185">Reference proteome</keyword>
<evidence type="ECO:0000259" key="4">
    <source>
        <dbReference type="Pfam" id="PF00135"/>
    </source>
</evidence>
<feature type="signal peptide" evidence="3">
    <location>
        <begin position="1"/>
        <end position="23"/>
    </location>
</feature>
<keyword evidence="3" id="KW-0732">Signal</keyword>
<dbReference type="InterPro" id="IPR000997">
    <property type="entry name" value="Cholinesterase"/>
</dbReference>
<evidence type="ECO:0000256" key="2">
    <source>
        <dbReference type="ARBA" id="ARBA00022801"/>
    </source>
</evidence>
<dbReference type="EC" id="3.1.1.-" evidence="3"/>
<evidence type="ECO:0000313" key="5">
    <source>
        <dbReference type="EMBL" id="KAL1858924.1"/>
    </source>
</evidence>
<comment type="similarity">
    <text evidence="1 3">Belongs to the type-B carboxylesterase/lipase family.</text>
</comment>
<feature type="domain" description="Carboxylesterase type B" evidence="4">
    <location>
        <begin position="46"/>
        <end position="306"/>
    </location>
</feature>
<dbReference type="Pfam" id="PF00135">
    <property type="entry name" value="COesterase"/>
    <property type="match status" value="1"/>
</dbReference>
<dbReference type="Gene3D" id="3.40.50.1820">
    <property type="entry name" value="alpha/beta hydrolase"/>
    <property type="match status" value="2"/>
</dbReference>
<proteinExistence type="inferred from homology"/>
<dbReference type="PRINTS" id="PR00878">
    <property type="entry name" value="CHOLNESTRASE"/>
</dbReference>
<dbReference type="InterPro" id="IPR050309">
    <property type="entry name" value="Type-B_Carboxylest/Lipase"/>
</dbReference>
<name>A0ABR3WD10_9PEZI</name>
<dbReference type="InterPro" id="IPR029058">
    <property type="entry name" value="AB_hydrolase_fold"/>
</dbReference>
<feature type="chain" id="PRO_5044976817" description="Carboxylic ester hydrolase" evidence="3">
    <location>
        <begin position="24"/>
        <end position="532"/>
    </location>
</feature>
<organism evidence="5 6">
    <name type="scientific">Diaporthe australafricana</name>
    <dbReference type="NCBI Taxonomy" id="127596"/>
    <lineage>
        <taxon>Eukaryota</taxon>
        <taxon>Fungi</taxon>
        <taxon>Dikarya</taxon>
        <taxon>Ascomycota</taxon>
        <taxon>Pezizomycotina</taxon>
        <taxon>Sordariomycetes</taxon>
        <taxon>Sordariomycetidae</taxon>
        <taxon>Diaporthales</taxon>
        <taxon>Diaporthaceae</taxon>
        <taxon>Diaporthe</taxon>
    </lineage>
</organism>
<dbReference type="EMBL" id="JAWRVE010000102">
    <property type="protein sequence ID" value="KAL1858924.1"/>
    <property type="molecule type" value="Genomic_DNA"/>
</dbReference>
<comment type="caution">
    <text evidence="5">The sequence shown here is derived from an EMBL/GenBank/DDBJ whole genome shotgun (WGS) entry which is preliminary data.</text>
</comment>
<dbReference type="PROSITE" id="PS00122">
    <property type="entry name" value="CARBOXYLESTERASE_B_1"/>
    <property type="match status" value="1"/>
</dbReference>